<feature type="transmembrane region" description="Helical" evidence="3">
    <location>
        <begin position="327"/>
        <end position="344"/>
    </location>
</feature>
<evidence type="ECO:0000313" key="5">
    <source>
        <dbReference type="Proteomes" id="UP000244722"/>
    </source>
</evidence>
<dbReference type="EMBL" id="NESQ01000056">
    <property type="protein sequence ID" value="PUU80815.1"/>
    <property type="molecule type" value="Genomic_DNA"/>
</dbReference>
<feature type="transmembrane region" description="Helical" evidence="3">
    <location>
        <begin position="98"/>
        <end position="118"/>
    </location>
</feature>
<feature type="transmembrane region" description="Helical" evidence="3">
    <location>
        <begin position="350"/>
        <end position="374"/>
    </location>
</feature>
<accession>A0A2T6ZZE5</accession>
<dbReference type="STRING" id="42251.A0A2T6ZZE5"/>
<feature type="transmembrane region" description="Helical" evidence="3">
    <location>
        <begin position="417"/>
        <end position="436"/>
    </location>
</feature>
<keyword evidence="3" id="KW-0812">Transmembrane</keyword>
<dbReference type="PANTHER" id="PTHR43702:SF5">
    <property type="entry name" value="MAJOR FACILITATOR SUPERFAMILY (MFS) PROFILE DOMAIN-CONTAINING PROTEIN"/>
    <property type="match status" value="1"/>
</dbReference>
<evidence type="ECO:0000313" key="4">
    <source>
        <dbReference type="EMBL" id="PUU80815.1"/>
    </source>
</evidence>
<evidence type="ECO:0000256" key="1">
    <source>
        <dbReference type="ARBA" id="ARBA00004429"/>
    </source>
</evidence>
<keyword evidence="2" id="KW-1003">Cell membrane</keyword>
<name>A0A2T6ZZE5_TUBBO</name>
<dbReference type="AlphaFoldDB" id="A0A2T6ZZE5"/>
<evidence type="ECO:0000256" key="2">
    <source>
        <dbReference type="ARBA" id="ARBA00022475"/>
    </source>
</evidence>
<comment type="subcellular location">
    <subcellularLocation>
        <location evidence="1">Cell inner membrane</location>
        <topology evidence="1">Multi-pass membrane protein</topology>
    </subcellularLocation>
</comment>
<dbReference type="InterPro" id="IPR036259">
    <property type="entry name" value="MFS_trans_sf"/>
</dbReference>
<feature type="transmembrane region" description="Helical" evidence="3">
    <location>
        <begin position="261"/>
        <end position="283"/>
    </location>
</feature>
<dbReference type="Proteomes" id="UP000244722">
    <property type="component" value="Unassembled WGS sequence"/>
</dbReference>
<keyword evidence="3" id="KW-1133">Transmembrane helix</keyword>
<dbReference type="Pfam" id="PF07690">
    <property type="entry name" value="MFS_1"/>
    <property type="match status" value="1"/>
</dbReference>
<dbReference type="GO" id="GO:0005886">
    <property type="term" value="C:plasma membrane"/>
    <property type="evidence" value="ECO:0007669"/>
    <property type="project" value="UniProtKB-SubCell"/>
</dbReference>
<dbReference type="CDD" id="cd17394">
    <property type="entry name" value="MFS_FucP_like"/>
    <property type="match status" value="1"/>
</dbReference>
<gene>
    <name evidence="4" type="ORF">B9Z19DRAFT_1113722</name>
</gene>
<comment type="caution">
    <text evidence="4">The sequence shown here is derived from an EMBL/GenBank/DDBJ whole genome shotgun (WGS) entry which is preliminary data.</text>
</comment>
<keyword evidence="3" id="KW-0472">Membrane</keyword>
<sequence length="479" mass="51710">MGKFFRKRSGLRARDDQVTNASDLTLRQSLLPLALVTILFFLWGFAYGLLDVLNKHFQTTLNISRSRSSGLQAAYFGAYPIASLTYAGAVLRKFSYKATFMLGLTLYGIGALLFWPAALKRSFGVSFLPSRATHGFCGATFIIGSGLGTLETAANPYLAVCGPPKYSEMRLNFAQAVQAIGTVVAPVLASHVFFKNVNDNSLKSVQWVYLGIAIFVFILAGVFYIANIPEVTDADMERQMELTGGVFTATENKPLKSQYHLWWAAAAQFCYVGSQVAVAGYFVNYVTETRGHTTAAQGANFLAGAQGCFAAGRFLGTFSMKFAKPRWVFLGFFTGVIIFQAAAVGARKNAGLACLNLVLFFESICFPTIFTLGIRGLGKHTKTGSTVIVGAIVGGAVIPPMLGAAADHFNNTGPAMFVPLIFFVLAYSFPLAVNLYKPLANLMDGFLESEVSTGEKGFNVEEVEARETGGMGVSKREDI</sequence>
<dbReference type="Gene3D" id="1.20.1250.20">
    <property type="entry name" value="MFS general substrate transporter like domains"/>
    <property type="match status" value="2"/>
</dbReference>
<protein>
    <submittedName>
        <fullName evidence="4">Major facilitator superfamily domain-containing protein</fullName>
    </submittedName>
</protein>
<feature type="transmembrane region" description="Helical" evidence="3">
    <location>
        <begin position="30"/>
        <end position="50"/>
    </location>
</feature>
<reference evidence="4 5" key="1">
    <citation type="submission" date="2017-04" db="EMBL/GenBank/DDBJ databases">
        <title>Draft genome sequence of Tuber borchii Vittad., a whitish edible truffle.</title>
        <authorList>
            <consortium name="DOE Joint Genome Institute"/>
            <person name="Murat C."/>
            <person name="Kuo A."/>
            <person name="Barry K.W."/>
            <person name="Clum A."/>
            <person name="Dockter R.B."/>
            <person name="Fauchery L."/>
            <person name="Iotti M."/>
            <person name="Kohler A."/>
            <person name="Labutti K."/>
            <person name="Lindquist E.A."/>
            <person name="Lipzen A."/>
            <person name="Ohm R.A."/>
            <person name="Wang M."/>
            <person name="Grigoriev I.V."/>
            <person name="Zambonelli A."/>
            <person name="Martin F.M."/>
        </authorList>
    </citation>
    <scope>NUCLEOTIDE SEQUENCE [LARGE SCALE GENOMIC DNA]</scope>
    <source>
        <strain evidence="4 5">Tbo3840</strain>
    </source>
</reference>
<dbReference type="PANTHER" id="PTHR43702">
    <property type="entry name" value="L-FUCOSE-PROTON SYMPORTER"/>
    <property type="match status" value="1"/>
</dbReference>
<dbReference type="InterPro" id="IPR050375">
    <property type="entry name" value="MFS_TsgA-like"/>
</dbReference>
<organism evidence="4 5">
    <name type="scientific">Tuber borchii</name>
    <name type="common">White truffle</name>
    <dbReference type="NCBI Taxonomy" id="42251"/>
    <lineage>
        <taxon>Eukaryota</taxon>
        <taxon>Fungi</taxon>
        <taxon>Dikarya</taxon>
        <taxon>Ascomycota</taxon>
        <taxon>Pezizomycotina</taxon>
        <taxon>Pezizomycetes</taxon>
        <taxon>Pezizales</taxon>
        <taxon>Tuberaceae</taxon>
        <taxon>Tuber</taxon>
    </lineage>
</organism>
<keyword evidence="5" id="KW-1185">Reference proteome</keyword>
<feature type="transmembrane region" description="Helical" evidence="3">
    <location>
        <begin position="70"/>
        <end position="91"/>
    </location>
</feature>
<dbReference type="InterPro" id="IPR011701">
    <property type="entry name" value="MFS"/>
</dbReference>
<dbReference type="GO" id="GO:0022857">
    <property type="term" value="F:transmembrane transporter activity"/>
    <property type="evidence" value="ECO:0007669"/>
    <property type="project" value="InterPro"/>
</dbReference>
<feature type="transmembrane region" description="Helical" evidence="3">
    <location>
        <begin position="206"/>
        <end position="226"/>
    </location>
</feature>
<proteinExistence type="predicted"/>
<feature type="transmembrane region" description="Helical" evidence="3">
    <location>
        <begin position="386"/>
        <end position="405"/>
    </location>
</feature>
<evidence type="ECO:0000256" key="3">
    <source>
        <dbReference type="SAM" id="Phobius"/>
    </source>
</evidence>
<feature type="transmembrane region" description="Helical" evidence="3">
    <location>
        <begin position="173"/>
        <end position="194"/>
    </location>
</feature>
<dbReference type="OrthoDB" id="546893at2759"/>
<dbReference type="SUPFAM" id="SSF103473">
    <property type="entry name" value="MFS general substrate transporter"/>
    <property type="match status" value="1"/>
</dbReference>